<evidence type="ECO:0000256" key="4">
    <source>
        <dbReference type="ARBA" id="ARBA00022692"/>
    </source>
</evidence>
<evidence type="ECO:0000256" key="1">
    <source>
        <dbReference type="ARBA" id="ARBA00004651"/>
    </source>
</evidence>
<feature type="domain" description="YetF C-terminal" evidence="8">
    <location>
        <begin position="79"/>
        <end position="207"/>
    </location>
</feature>
<dbReference type="InterPro" id="IPR023090">
    <property type="entry name" value="UPF0702_alpha/beta_dom_sf"/>
</dbReference>
<dbReference type="GO" id="GO:0005886">
    <property type="term" value="C:plasma membrane"/>
    <property type="evidence" value="ECO:0007669"/>
    <property type="project" value="UniProtKB-SubCell"/>
</dbReference>
<organism evidence="9 10">
    <name type="scientific">Tepidibacillus decaturensis</name>
    <dbReference type="NCBI Taxonomy" id="1413211"/>
    <lineage>
        <taxon>Bacteria</taxon>
        <taxon>Bacillati</taxon>
        <taxon>Bacillota</taxon>
        <taxon>Bacilli</taxon>
        <taxon>Bacillales</taxon>
        <taxon>Bacillaceae</taxon>
        <taxon>Tepidibacillus</taxon>
    </lineage>
</organism>
<reference evidence="9 10" key="1">
    <citation type="submission" date="2016-02" db="EMBL/GenBank/DDBJ databases">
        <title>Draft Genome for Tepidibacillus decaturensis nov. sp. Strain Z9, an Anaerobic, Moderately Thermophilic and Heterotrophic Bacterium from Deep Subsurface of the Illinois Basin, USA.</title>
        <authorList>
            <person name="Dong Y."/>
            <person name="Chang J.Y."/>
            <person name="Sanford R."/>
            <person name="Fouke B.W."/>
        </authorList>
    </citation>
    <scope>NUCLEOTIDE SEQUENCE [LARGE SCALE GENOMIC DNA]</scope>
    <source>
        <strain evidence="9 10">Z9</strain>
    </source>
</reference>
<evidence type="ECO:0000256" key="5">
    <source>
        <dbReference type="ARBA" id="ARBA00022989"/>
    </source>
</evidence>
<dbReference type="AlphaFoldDB" id="A0A135L191"/>
<dbReference type="Pfam" id="PF04239">
    <property type="entry name" value="DUF421"/>
    <property type="match status" value="1"/>
</dbReference>
<evidence type="ECO:0000259" key="8">
    <source>
        <dbReference type="Pfam" id="PF04239"/>
    </source>
</evidence>
<evidence type="ECO:0000313" key="9">
    <source>
        <dbReference type="EMBL" id="KXG42770.1"/>
    </source>
</evidence>
<dbReference type="RefSeq" id="WP_068722534.1">
    <property type="nucleotide sequence ID" value="NZ_LSKU01000001.1"/>
</dbReference>
<keyword evidence="3" id="KW-1003">Cell membrane</keyword>
<dbReference type="OrthoDB" id="9778331at2"/>
<keyword evidence="6 7" id="KW-0472">Membrane</keyword>
<evidence type="ECO:0000256" key="6">
    <source>
        <dbReference type="ARBA" id="ARBA00023136"/>
    </source>
</evidence>
<dbReference type="PANTHER" id="PTHR34582">
    <property type="entry name" value="UPF0702 TRANSMEMBRANE PROTEIN YCAP"/>
    <property type="match status" value="1"/>
</dbReference>
<evidence type="ECO:0000256" key="7">
    <source>
        <dbReference type="SAM" id="Phobius"/>
    </source>
</evidence>
<proteinExistence type="inferred from homology"/>
<dbReference type="EMBL" id="LSKU01000001">
    <property type="protein sequence ID" value="KXG42770.1"/>
    <property type="molecule type" value="Genomic_DNA"/>
</dbReference>
<evidence type="ECO:0000256" key="3">
    <source>
        <dbReference type="ARBA" id="ARBA00022475"/>
    </source>
</evidence>
<feature type="transmembrane region" description="Helical" evidence="7">
    <location>
        <begin position="6"/>
        <end position="25"/>
    </location>
</feature>
<dbReference type="Proteomes" id="UP000070352">
    <property type="component" value="Unassembled WGS sequence"/>
</dbReference>
<comment type="caution">
    <text evidence="9">The sequence shown here is derived from an EMBL/GenBank/DDBJ whole genome shotgun (WGS) entry which is preliminary data.</text>
</comment>
<gene>
    <name evidence="9" type="ORF">U473_00945</name>
</gene>
<dbReference type="STRING" id="1413211.U473_00945"/>
<accession>A0A135L191</accession>
<evidence type="ECO:0000256" key="2">
    <source>
        <dbReference type="ARBA" id="ARBA00006448"/>
    </source>
</evidence>
<keyword evidence="10" id="KW-1185">Reference proteome</keyword>
<keyword evidence="5 7" id="KW-1133">Transmembrane helix</keyword>
<name>A0A135L191_9BACI</name>
<dbReference type="Gene3D" id="3.30.240.20">
    <property type="entry name" value="bsu07140 like domains"/>
    <property type="match status" value="2"/>
</dbReference>
<dbReference type="PANTHER" id="PTHR34582:SF6">
    <property type="entry name" value="UPF0702 TRANSMEMBRANE PROTEIN YCAP"/>
    <property type="match status" value="1"/>
</dbReference>
<comment type="similarity">
    <text evidence="2">Belongs to the UPF0702 family.</text>
</comment>
<evidence type="ECO:0000313" key="10">
    <source>
        <dbReference type="Proteomes" id="UP000070352"/>
    </source>
</evidence>
<protein>
    <recommendedName>
        <fullName evidence="8">YetF C-terminal domain-containing protein</fullName>
    </recommendedName>
</protein>
<keyword evidence="4 7" id="KW-0812">Transmembrane</keyword>
<feature type="transmembrane region" description="Helical" evidence="7">
    <location>
        <begin position="59"/>
        <end position="77"/>
    </location>
</feature>
<dbReference type="InterPro" id="IPR007353">
    <property type="entry name" value="DUF421"/>
</dbReference>
<sequence>MEWLRLAGLSITMIAIGFFVLKVVFKRSFSEMPTFQIFLLIMLTHILSEPIRTDHFAELIIPAGIITATAAIYSYLLRSNKWGRKLKEEPIVLVRHGNIDEQGLNKAKITLTEMLAELRYKGFSHVKDVEFAILEETGKMSVIPNSSKRPLTPNDISYVPGYEGLPVPLIIDGVIQYDNLAKINLSPEQLFTRLSLQGYSEEMIKTISLAVLDEKNNLIIDQNDDTNQGNIPQDQQRMFTHIYEDTMQVQKKSQKIKI</sequence>
<comment type="subcellular location">
    <subcellularLocation>
        <location evidence="1">Cell membrane</location>
        <topology evidence="1">Multi-pass membrane protein</topology>
    </subcellularLocation>
</comment>